<reference evidence="1" key="1">
    <citation type="submission" date="2020-12" db="EMBL/GenBank/DDBJ databases">
        <authorList>
            <person name="Iha C."/>
        </authorList>
    </citation>
    <scope>NUCLEOTIDE SEQUENCE</scope>
</reference>
<gene>
    <name evidence="1" type="ORF">OSTQU699_LOCUS2116</name>
</gene>
<comment type="caution">
    <text evidence="1">The sequence shown here is derived from an EMBL/GenBank/DDBJ whole genome shotgun (WGS) entry which is preliminary data.</text>
</comment>
<protein>
    <submittedName>
        <fullName evidence="1">Uncharacterized protein</fullName>
    </submittedName>
</protein>
<feature type="non-terminal residue" evidence="1">
    <location>
        <position position="51"/>
    </location>
</feature>
<name>A0A8S1IZT5_9CHLO</name>
<dbReference type="PANTHER" id="PTHR45274:SF2">
    <property type="entry name" value="NAD(P)-BINDING ROSSMANN-FOLD SUPERFAMILY PROTEIN"/>
    <property type="match status" value="1"/>
</dbReference>
<dbReference type="PANTHER" id="PTHR45274">
    <property type="entry name" value="NAD(P)-BINDING ROSSMANN-FOLD SUPERFAMILY PROTEIN"/>
    <property type="match status" value="1"/>
</dbReference>
<organism evidence="1 2">
    <name type="scientific">Ostreobium quekettii</name>
    <dbReference type="NCBI Taxonomy" id="121088"/>
    <lineage>
        <taxon>Eukaryota</taxon>
        <taxon>Viridiplantae</taxon>
        <taxon>Chlorophyta</taxon>
        <taxon>core chlorophytes</taxon>
        <taxon>Ulvophyceae</taxon>
        <taxon>TCBD clade</taxon>
        <taxon>Bryopsidales</taxon>
        <taxon>Ostreobineae</taxon>
        <taxon>Ostreobiaceae</taxon>
        <taxon>Ostreobium</taxon>
    </lineage>
</organism>
<dbReference type="Pfam" id="PF00106">
    <property type="entry name" value="adh_short"/>
    <property type="match status" value="1"/>
</dbReference>
<proteinExistence type="predicted"/>
<dbReference type="OrthoDB" id="1933717at2759"/>
<evidence type="ECO:0000313" key="1">
    <source>
        <dbReference type="EMBL" id="CAD7696755.1"/>
    </source>
</evidence>
<dbReference type="Proteomes" id="UP000708148">
    <property type="component" value="Unassembled WGS sequence"/>
</dbReference>
<dbReference type="InterPro" id="IPR036291">
    <property type="entry name" value="NAD(P)-bd_dom_sf"/>
</dbReference>
<dbReference type="AlphaFoldDB" id="A0A8S1IZT5"/>
<sequence length="51" mass="5417">MVNKMFDLNALGPIRIAQILLPKMLEAGSGRFVVVSSMAAKIPSPGQALYA</sequence>
<evidence type="ECO:0000313" key="2">
    <source>
        <dbReference type="Proteomes" id="UP000708148"/>
    </source>
</evidence>
<accession>A0A8S1IZT5</accession>
<dbReference type="SUPFAM" id="SSF51735">
    <property type="entry name" value="NAD(P)-binding Rossmann-fold domains"/>
    <property type="match status" value="1"/>
</dbReference>
<dbReference type="EMBL" id="CAJHUC010000537">
    <property type="protein sequence ID" value="CAD7696755.1"/>
    <property type="molecule type" value="Genomic_DNA"/>
</dbReference>
<keyword evidence="2" id="KW-1185">Reference proteome</keyword>
<dbReference type="Gene3D" id="3.40.50.720">
    <property type="entry name" value="NAD(P)-binding Rossmann-like Domain"/>
    <property type="match status" value="1"/>
</dbReference>
<dbReference type="InterPro" id="IPR002347">
    <property type="entry name" value="SDR_fam"/>
</dbReference>